<organism evidence="2 3">
    <name type="scientific">Crassostrea virginica</name>
    <name type="common">Eastern oyster</name>
    <dbReference type="NCBI Taxonomy" id="6565"/>
    <lineage>
        <taxon>Eukaryota</taxon>
        <taxon>Metazoa</taxon>
        <taxon>Spiralia</taxon>
        <taxon>Lophotrochozoa</taxon>
        <taxon>Mollusca</taxon>
        <taxon>Bivalvia</taxon>
        <taxon>Autobranchia</taxon>
        <taxon>Pteriomorphia</taxon>
        <taxon>Ostreida</taxon>
        <taxon>Ostreoidea</taxon>
        <taxon>Ostreidae</taxon>
        <taxon>Crassostrea</taxon>
    </lineage>
</organism>
<dbReference type="RefSeq" id="XP_022329363.1">
    <property type="nucleotide sequence ID" value="XM_022473655.1"/>
</dbReference>
<dbReference type="Proteomes" id="UP000694844">
    <property type="component" value="Chromosome 4"/>
</dbReference>
<protein>
    <submittedName>
        <fullName evidence="3">Uncharacterized protein LOC111128179 isoform X1</fullName>
    </submittedName>
</protein>
<dbReference type="Gene3D" id="1.25.40.20">
    <property type="entry name" value="Ankyrin repeat-containing domain"/>
    <property type="match status" value="1"/>
</dbReference>
<evidence type="ECO:0000313" key="2">
    <source>
        <dbReference type="Proteomes" id="UP000694844"/>
    </source>
</evidence>
<name>A0A8B8DNP7_CRAVI</name>
<reference evidence="3" key="1">
    <citation type="submission" date="2025-08" db="UniProtKB">
        <authorList>
            <consortium name="RefSeq"/>
        </authorList>
    </citation>
    <scope>IDENTIFICATION</scope>
    <source>
        <tissue evidence="3">Whole sample</tissue>
    </source>
</reference>
<keyword evidence="2" id="KW-1185">Reference proteome</keyword>
<dbReference type="KEGG" id="cvn:111128179"/>
<dbReference type="GeneID" id="111128179"/>
<dbReference type="InterPro" id="IPR027417">
    <property type="entry name" value="P-loop_NTPase"/>
</dbReference>
<dbReference type="PANTHER" id="PTHR46586:SF3">
    <property type="entry name" value="ANKYRIN REPEAT-CONTAINING PROTEIN"/>
    <property type="match status" value="1"/>
</dbReference>
<evidence type="ECO:0000259" key="1">
    <source>
        <dbReference type="Pfam" id="PF20720"/>
    </source>
</evidence>
<sequence length="870" mass="100302">MLLRLQGISTNTEMSLSKTWNPLSASLIEQTKWQMAQKLDHPCYTELPALDEITNQVVDTGIVVITGKAGEGKTTLGLSVLRHFQKVAHMAPINLLNSKPSELHKILMTEEKCVILLDDIFGKTGFEIKRFERWQPMFEELHSYKGFGNPDMRSVFIVITLRKSIYLESLRYLRSAKFSEHMLFTDSYVKDIDKCHKMDSFFKLEMLSNYSSCYKKFLSRDLKSHIATTETPLGFPYLCKIFFKTDNFFHTGLSFFEHPFEIMVAHIKEMHDLHFDRFVTLCVVLLFSKDSCFPSQCLYNKNEDLCELLKKFGDNAPDCEKLKKTLKFLQGTFLSFDATCSTYRFSHTSTRETVFFVAAEKFLDVVLRRCKNSDLDLVLCDFMYGKDPSAKATRILLRKEEHLILYERIYDEILHNPYETANLKIMQDVRFVNNFLRYCKNRASLKNLLAKRYTHLDASRLISRYSVDLGNHSPSFLLFCYRNPVLLSQIIECYDPSTAWFRREKGFTLELAMGSDCPQVVEIIIRFASIQDLPDHPFTQSLVVGSHPKTTNSASQIDLSSFELVQFLAERQQFSMTKHNRHTDSVNQELFDFSEKYRAFQQWPLEKKETTLKEACIQDNLEVFKFLLQKGNLTLTESHVCILKDAHDDCNKIVEYIISVKLFNKKQKSETLETACCNGYYQRAKLLIADATPIDDGMLQTVAGLTTSEPEFIELIYSSREWSSCLSEFALQTAFMKGNVEVVSFFINNGTRVTDNCLIFAALSAKAIPLYSILAMVDGCEWSSEAVNKAIEIACAKNDFSLLECILNIKRTNQTLAIVSTFSESHQSEEIFQKLLEGYRWTRDEKRMALWVACDRLNIPIFKKLVTLGT</sequence>
<dbReference type="SUPFAM" id="SSF52540">
    <property type="entry name" value="P-loop containing nucleoside triphosphate hydrolases"/>
    <property type="match status" value="1"/>
</dbReference>
<dbReference type="InterPro" id="IPR052050">
    <property type="entry name" value="SecEffector_AnkRepeat"/>
</dbReference>
<evidence type="ECO:0000313" key="3">
    <source>
        <dbReference type="RefSeq" id="XP_022329363.1"/>
    </source>
</evidence>
<dbReference type="InterPro" id="IPR049050">
    <property type="entry name" value="nSTAND3"/>
</dbReference>
<dbReference type="SUPFAM" id="SSF48403">
    <property type="entry name" value="Ankyrin repeat"/>
    <property type="match status" value="1"/>
</dbReference>
<dbReference type="OrthoDB" id="6128463at2759"/>
<dbReference type="Pfam" id="PF20720">
    <property type="entry name" value="nSTAND3"/>
    <property type="match status" value="1"/>
</dbReference>
<dbReference type="InterPro" id="IPR036770">
    <property type="entry name" value="Ankyrin_rpt-contain_sf"/>
</dbReference>
<dbReference type="AlphaFoldDB" id="A0A8B8DNP7"/>
<gene>
    <name evidence="3" type="primary">LOC111128179</name>
</gene>
<accession>A0A8B8DNP7</accession>
<proteinExistence type="predicted"/>
<feature type="domain" description="Novel STAND NTPase 3" evidence="1">
    <location>
        <begin position="44"/>
        <end position="210"/>
    </location>
</feature>
<dbReference type="PANTHER" id="PTHR46586">
    <property type="entry name" value="ANKYRIN REPEAT-CONTAINING PROTEIN"/>
    <property type="match status" value="1"/>
</dbReference>